<evidence type="ECO:0000313" key="3">
    <source>
        <dbReference type="Proteomes" id="UP001516400"/>
    </source>
</evidence>
<dbReference type="AlphaFoldDB" id="A0ABD2NVW8"/>
<name>A0ABD2NVW8_9CUCU</name>
<protein>
    <submittedName>
        <fullName evidence="2">Uncharacterized protein</fullName>
    </submittedName>
</protein>
<sequence>MLCQTLKISSSSDRHKQLKAHLEDLEQKVALLGHRMRRYNARVRRYKQNLQFQNDQQRFYRNLMNRDQVSSDKKAANQKQMHEYWSSIWNKPVMHDENAYWIKDEILERSDIEEMAEELIDEKDVKNAIKKLEFSPLPHEEQNKYLGLQQSTTIDHSKVK</sequence>
<keyword evidence="3" id="KW-1185">Reference proteome</keyword>
<accession>A0ABD2NVW8</accession>
<keyword evidence="1" id="KW-0175">Coiled coil</keyword>
<evidence type="ECO:0000313" key="2">
    <source>
        <dbReference type="EMBL" id="KAL3282828.1"/>
    </source>
</evidence>
<gene>
    <name evidence="2" type="ORF">HHI36_005991</name>
</gene>
<evidence type="ECO:0000256" key="1">
    <source>
        <dbReference type="SAM" id="Coils"/>
    </source>
</evidence>
<feature type="coiled-coil region" evidence="1">
    <location>
        <begin position="8"/>
        <end position="56"/>
    </location>
</feature>
<comment type="caution">
    <text evidence="2">The sequence shown here is derived from an EMBL/GenBank/DDBJ whole genome shotgun (WGS) entry which is preliminary data.</text>
</comment>
<dbReference type="EMBL" id="JABFTP020000144">
    <property type="protein sequence ID" value="KAL3282828.1"/>
    <property type="molecule type" value="Genomic_DNA"/>
</dbReference>
<proteinExistence type="predicted"/>
<dbReference type="Proteomes" id="UP001516400">
    <property type="component" value="Unassembled WGS sequence"/>
</dbReference>
<organism evidence="2 3">
    <name type="scientific">Cryptolaemus montrouzieri</name>
    <dbReference type="NCBI Taxonomy" id="559131"/>
    <lineage>
        <taxon>Eukaryota</taxon>
        <taxon>Metazoa</taxon>
        <taxon>Ecdysozoa</taxon>
        <taxon>Arthropoda</taxon>
        <taxon>Hexapoda</taxon>
        <taxon>Insecta</taxon>
        <taxon>Pterygota</taxon>
        <taxon>Neoptera</taxon>
        <taxon>Endopterygota</taxon>
        <taxon>Coleoptera</taxon>
        <taxon>Polyphaga</taxon>
        <taxon>Cucujiformia</taxon>
        <taxon>Coccinelloidea</taxon>
        <taxon>Coccinellidae</taxon>
        <taxon>Scymninae</taxon>
        <taxon>Scymnini</taxon>
        <taxon>Cryptolaemus</taxon>
    </lineage>
</organism>
<reference evidence="2 3" key="1">
    <citation type="journal article" date="2021" name="BMC Biol.">
        <title>Horizontally acquired antibacterial genes associated with adaptive radiation of ladybird beetles.</title>
        <authorList>
            <person name="Li H.S."/>
            <person name="Tang X.F."/>
            <person name="Huang Y.H."/>
            <person name="Xu Z.Y."/>
            <person name="Chen M.L."/>
            <person name="Du X.Y."/>
            <person name="Qiu B.Y."/>
            <person name="Chen P.T."/>
            <person name="Zhang W."/>
            <person name="Slipinski A."/>
            <person name="Escalona H.E."/>
            <person name="Waterhouse R.M."/>
            <person name="Zwick A."/>
            <person name="Pang H."/>
        </authorList>
    </citation>
    <scope>NUCLEOTIDE SEQUENCE [LARGE SCALE GENOMIC DNA]</scope>
    <source>
        <strain evidence="2">SYSU2018</strain>
    </source>
</reference>